<protein>
    <submittedName>
        <fullName evidence="4">Signal transducer regulating beta-lactamase production, contains metallopeptidase domain</fullName>
    </submittedName>
</protein>
<feature type="transmembrane region" description="Helical" evidence="2">
    <location>
        <begin position="89"/>
        <end position="112"/>
    </location>
</feature>
<dbReference type="InterPro" id="IPR052173">
    <property type="entry name" value="Beta-lactam_resp_regulator"/>
</dbReference>
<dbReference type="RefSeq" id="WP_090224929.1">
    <property type="nucleotide sequence ID" value="NZ_FOZP01000004.1"/>
</dbReference>
<keyword evidence="2" id="KW-1133">Transmembrane helix</keyword>
<feature type="domain" description="Peptidase M56" evidence="3">
    <location>
        <begin position="145"/>
        <end position="249"/>
    </location>
</feature>
<accession>A0A1I6QFI2</accession>
<evidence type="ECO:0000256" key="1">
    <source>
        <dbReference type="PROSITE-ProRule" id="PRU01360"/>
    </source>
</evidence>
<name>A0A1I6QFI2_9FLAO</name>
<dbReference type="InterPro" id="IPR039426">
    <property type="entry name" value="TonB-dep_rcpt-like"/>
</dbReference>
<keyword evidence="1" id="KW-0813">Transport</keyword>
<sequence>MEYLLKSSGLVIILVVFYNLFLKNETFFTSIRSYFLIGSLIIITVPLIEIPIYIQEVASQSNALNLATIDVKNSNIENSINWTQLITQIYVLGVLFFGSKFIAQLLSLLALIIKHKTIKQGNLYYIETSKNIAPFSFFNIIIYNKQQFTIEELEQIMNHEKIHVNQWHSFDTILSHLLVILLWFNPFAWYFKKLTLQNLEFLADSCALNKSKNQQLYKFTLLKASTRNFNISITNNFYNSLIKKRIIMLHTNKSKNNKQWKYALLIPVLIAFISTFNTKTIAQNVKHSNINNNLKFEVIIDKNANETELNEMESYFNNEFKIDLSFKGIKRNTNNEILAIKIDAKGKNTQAKFENSGTLPILPIKISYDSEFENITIGNVALKKGKKHSYTYNIEGDKVDENGEVIFVTKDSTKIKWVSKSETDTLHLKGKNSVRIYSDNASEDVKIITIEDNDKNVFIIKSDGNSINKQKINKNSNVILIDSEKDEPIYFVNGKEIKSEESKNIDPNTIESINVLKGENAIEKYGEKAKNGVIEILTKKE</sequence>
<dbReference type="SUPFAM" id="SSF56935">
    <property type="entry name" value="Porins"/>
    <property type="match status" value="1"/>
</dbReference>
<comment type="subcellular location">
    <subcellularLocation>
        <location evidence="1">Cell outer membrane</location>
        <topology evidence="1">Multi-pass membrane protein</topology>
    </subcellularLocation>
</comment>
<organism evidence="4 5">
    <name type="scientific">Lutibacter maritimus</name>
    <dbReference type="NCBI Taxonomy" id="593133"/>
    <lineage>
        <taxon>Bacteria</taxon>
        <taxon>Pseudomonadati</taxon>
        <taxon>Bacteroidota</taxon>
        <taxon>Flavobacteriia</taxon>
        <taxon>Flavobacteriales</taxon>
        <taxon>Flavobacteriaceae</taxon>
        <taxon>Lutibacter</taxon>
    </lineage>
</organism>
<dbReference type="InterPro" id="IPR008756">
    <property type="entry name" value="Peptidase_M56"/>
</dbReference>
<feature type="transmembrane region" description="Helical" evidence="2">
    <location>
        <begin position="34"/>
        <end position="54"/>
    </location>
</feature>
<dbReference type="STRING" id="593133.SAMN04488006_1725"/>
<feature type="transmembrane region" description="Helical" evidence="2">
    <location>
        <begin position="6"/>
        <end position="22"/>
    </location>
</feature>
<evidence type="ECO:0000256" key="2">
    <source>
        <dbReference type="SAM" id="Phobius"/>
    </source>
</evidence>
<feature type="transmembrane region" description="Helical" evidence="2">
    <location>
        <begin position="173"/>
        <end position="191"/>
    </location>
</feature>
<evidence type="ECO:0000259" key="3">
    <source>
        <dbReference type="Pfam" id="PF05569"/>
    </source>
</evidence>
<comment type="similarity">
    <text evidence="1">Belongs to the TonB-dependent receptor family.</text>
</comment>
<dbReference type="InterPro" id="IPR037066">
    <property type="entry name" value="Plug_dom_sf"/>
</dbReference>
<dbReference type="Pfam" id="PF05569">
    <property type="entry name" value="Peptidase_M56"/>
    <property type="match status" value="1"/>
</dbReference>
<dbReference type="PANTHER" id="PTHR34978">
    <property type="entry name" value="POSSIBLE SENSOR-TRANSDUCER PROTEIN BLAR"/>
    <property type="match status" value="1"/>
</dbReference>
<keyword evidence="1" id="KW-1134">Transmembrane beta strand</keyword>
<gene>
    <name evidence="4" type="ORF">SAMN04488006_1725</name>
</gene>
<keyword evidence="5" id="KW-1185">Reference proteome</keyword>
<dbReference type="EMBL" id="FOZP01000004">
    <property type="protein sequence ID" value="SFS51162.1"/>
    <property type="molecule type" value="Genomic_DNA"/>
</dbReference>
<dbReference type="Proteomes" id="UP000199312">
    <property type="component" value="Unassembled WGS sequence"/>
</dbReference>
<dbReference type="AlphaFoldDB" id="A0A1I6QFI2"/>
<dbReference type="PANTHER" id="PTHR34978:SF3">
    <property type="entry name" value="SLR0241 PROTEIN"/>
    <property type="match status" value="1"/>
</dbReference>
<reference evidence="5" key="1">
    <citation type="submission" date="2016-10" db="EMBL/GenBank/DDBJ databases">
        <authorList>
            <person name="Varghese N."/>
            <person name="Submissions S."/>
        </authorList>
    </citation>
    <scope>NUCLEOTIDE SEQUENCE [LARGE SCALE GENOMIC DNA]</scope>
    <source>
        <strain evidence="5">DSM 24450</strain>
    </source>
</reference>
<dbReference type="GO" id="GO:0009279">
    <property type="term" value="C:cell outer membrane"/>
    <property type="evidence" value="ECO:0007669"/>
    <property type="project" value="UniProtKB-SubCell"/>
</dbReference>
<dbReference type="PROSITE" id="PS52016">
    <property type="entry name" value="TONB_DEPENDENT_REC_3"/>
    <property type="match status" value="1"/>
</dbReference>
<keyword evidence="1" id="KW-0998">Cell outer membrane</keyword>
<proteinExistence type="inferred from homology"/>
<keyword evidence="1 2" id="KW-0812">Transmembrane</keyword>
<dbReference type="Gene3D" id="2.170.130.10">
    <property type="entry name" value="TonB-dependent receptor, plug domain"/>
    <property type="match status" value="1"/>
</dbReference>
<evidence type="ECO:0000313" key="4">
    <source>
        <dbReference type="EMBL" id="SFS51162.1"/>
    </source>
</evidence>
<keyword evidence="1 2" id="KW-0472">Membrane</keyword>
<dbReference type="OrthoDB" id="1522859at2"/>
<evidence type="ECO:0000313" key="5">
    <source>
        <dbReference type="Proteomes" id="UP000199312"/>
    </source>
</evidence>